<dbReference type="Pfam" id="PF00378">
    <property type="entry name" value="ECH_1"/>
    <property type="match status" value="1"/>
</dbReference>
<name>A0A8G2CM05_ACIRU</name>
<proteinExistence type="inferred from homology"/>
<dbReference type="GO" id="GO:0003824">
    <property type="term" value="F:catalytic activity"/>
    <property type="evidence" value="ECO:0007669"/>
    <property type="project" value="InterPro"/>
</dbReference>
<dbReference type="Gene3D" id="1.10.12.10">
    <property type="entry name" value="Lyase 2-enoyl-coa Hydratase, Chain A, domain 2"/>
    <property type="match status" value="1"/>
</dbReference>
<dbReference type="InterPro" id="IPR014748">
    <property type="entry name" value="Enoyl-CoA_hydra_C"/>
</dbReference>
<dbReference type="InterPro" id="IPR011968">
    <property type="entry name" value="PaaB1"/>
</dbReference>
<evidence type="ECO:0000313" key="4">
    <source>
        <dbReference type="Proteomes" id="UP000186308"/>
    </source>
</evidence>
<gene>
    <name evidence="3" type="ORF">SAMN05421828_11659</name>
</gene>
<dbReference type="SUPFAM" id="SSF52096">
    <property type="entry name" value="ClpP/crotonase"/>
    <property type="match status" value="1"/>
</dbReference>
<comment type="caution">
    <text evidence="3">The sequence shown here is derived from an EMBL/GenBank/DDBJ whole genome shotgun (WGS) entry which is preliminary data.</text>
</comment>
<dbReference type="GO" id="GO:0010124">
    <property type="term" value="P:phenylacetate catabolic process"/>
    <property type="evidence" value="ECO:0007669"/>
    <property type="project" value="InterPro"/>
</dbReference>
<evidence type="ECO:0000256" key="1">
    <source>
        <dbReference type="ARBA" id="ARBA00005254"/>
    </source>
</evidence>
<dbReference type="Proteomes" id="UP000186308">
    <property type="component" value="Unassembled WGS sequence"/>
</dbReference>
<dbReference type="InterPro" id="IPR001753">
    <property type="entry name" value="Enoyl-CoA_hydra/iso"/>
</dbReference>
<dbReference type="InterPro" id="IPR029045">
    <property type="entry name" value="ClpP/crotonase-like_dom_sf"/>
</dbReference>
<dbReference type="Gene3D" id="3.90.226.10">
    <property type="entry name" value="2-enoyl-CoA Hydratase, Chain A, domain 1"/>
    <property type="match status" value="1"/>
</dbReference>
<dbReference type="PROSITE" id="PS00166">
    <property type="entry name" value="ENOYL_COA_HYDRATASE"/>
    <property type="match status" value="1"/>
</dbReference>
<dbReference type="RefSeq" id="WP_029313302.1">
    <property type="nucleotide sequence ID" value="NZ_FTNE01000016.1"/>
</dbReference>
<comment type="similarity">
    <text evidence="1 2">Belongs to the enoyl-CoA hydratase/isomerase family.</text>
</comment>
<reference evidence="3 4" key="1">
    <citation type="submission" date="2017-01" db="EMBL/GenBank/DDBJ databases">
        <authorList>
            <person name="Varghese N."/>
            <person name="Submissions S."/>
        </authorList>
    </citation>
    <scope>NUCLEOTIDE SEQUENCE [LARGE SCALE GENOMIC DNA]</scope>
    <source>
        <strain evidence="3 4">ATCC 35905</strain>
    </source>
</reference>
<dbReference type="NCBIfam" id="TIGR02280">
    <property type="entry name" value="PaaB1"/>
    <property type="match status" value="1"/>
</dbReference>
<dbReference type="PANTHER" id="PTHR43459">
    <property type="entry name" value="ENOYL-COA HYDRATASE"/>
    <property type="match status" value="1"/>
</dbReference>
<organism evidence="3 4">
    <name type="scientific">Acidiphilium rubrum</name>
    <dbReference type="NCBI Taxonomy" id="526"/>
    <lineage>
        <taxon>Bacteria</taxon>
        <taxon>Pseudomonadati</taxon>
        <taxon>Pseudomonadota</taxon>
        <taxon>Alphaproteobacteria</taxon>
        <taxon>Acetobacterales</taxon>
        <taxon>Acidocellaceae</taxon>
        <taxon>Acidiphilium</taxon>
    </lineage>
</organism>
<accession>A0A8G2CM05</accession>
<evidence type="ECO:0000256" key="2">
    <source>
        <dbReference type="RuleBase" id="RU003707"/>
    </source>
</evidence>
<keyword evidence="4" id="KW-1185">Reference proteome</keyword>
<dbReference type="InterPro" id="IPR018376">
    <property type="entry name" value="Enoyl-CoA_hyd/isom_CS"/>
</dbReference>
<dbReference type="EMBL" id="FTNE01000016">
    <property type="protein sequence ID" value="SIR13260.1"/>
    <property type="molecule type" value="Genomic_DNA"/>
</dbReference>
<dbReference type="AlphaFoldDB" id="A0A8G2CM05"/>
<evidence type="ECO:0000313" key="3">
    <source>
        <dbReference type="EMBL" id="SIR13260.1"/>
    </source>
</evidence>
<dbReference type="CDD" id="cd06558">
    <property type="entry name" value="crotonase-like"/>
    <property type="match status" value="1"/>
</dbReference>
<sequence length="263" mass="27306">MADELLVHTEGAVRTLTLNRPEKLNALNPAVHEALAAAFTAIESDDTIRAVLLTGAGRGFCSGADLMQNLGGTQRDLGAAIDQHYNPLVRRMRALPKPIIAAVNGVAAGAGANLALAADIVIACESANFTEAFIRIGLIPDAGGTFFLPHLVGDARARGLAMLGETITATEAAAIGLIWRCLPDAGFAQAALALATSLAAKPTQAIAAMKQAFNAAATNSLDAQLDLERDLQRTMGRTPDFAEGVRAFAEKRPARFTGAATPP</sequence>
<protein>
    <submittedName>
        <fullName evidence="3">Enoyl-CoA hydratase</fullName>
    </submittedName>
</protein>
<dbReference type="OrthoDB" id="9781757at2"/>
<dbReference type="PANTHER" id="PTHR43459:SF1">
    <property type="entry name" value="EG:BACN32G11.4 PROTEIN"/>
    <property type="match status" value="1"/>
</dbReference>